<keyword evidence="2" id="KW-0560">Oxidoreductase</keyword>
<sequence length="248" mass="25637">MWDDEVEIISVGAGPGGLAYVAAAADAGLDVLIAAPPRRTDVHAGDAARGWLPAVSDPLTDEYLAELVAGATAPAVAGAPDLPVRMLYSPPAQRTRKAVVETFVGPRLSVWAGACLASSFGAVLTTVDHWPATMRTAEGLSVGVAPIGAADGRELDDWLAEAVHEREISTLEDATLQRLVFEDGRVIGVVFDTPDGEYAVQARHGVALTPTEPPPTAPVPAGGDIALVGLAGSRFVRLELVHTGDAPD</sequence>
<gene>
    <name evidence="4" type="ORF">SAMN02799620_06299</name>
</gene>
<organism evidence="4 5">
    <name type="scientific">Mycolicibacterium fluoranthenivorans</name>
    <dbReference type="NCBI Taxonomy" id="258505"/>
    <lineage>
        <taxon>Bacteria</taxon>
        <taxon>Bacillati</taxon>
        <taxon>Actinomycetota</taxon>
        <taxon>Actinomycetes</taxon>
        <taxon>Mycobacteriales</taxon>
        <taxon>Mycobacteriaceae</taxon>
        <taxon>Mycolicibacterium</taxon>
    </lineage>
</organism>
<dbReference type="Pfam" id="PF00890">
    <property type="entry name" value="FAD_binding_2"/>
    <property type="match status" value="1"/>
</dbReference>
<feature type="domain" description="FAD-dependent oxidoreductase 2 FAD-binding" evidence="3">
    <location>
        <begin position="9"/>
        <end position="208"/>
    </location>
</feature>
<name>A0A1G4X3A0_9MYCO</name>
<dbReference type="STRING" id="1502745.SAMN02799620_06299"/>
<dbReference type="AlphaFoldDB" id="A0A1G4X3A0"/>
<evidence type="ECO:0000256" key="1">
    <source>
        <dbReference type="ARBA" id="ARBA00022630"/>
    </source>
</evidence>
<dbReference type="Proteomes" id="UP000199707">
    <property type="component" value="Unassembled WGS sequence"/>
</dbReference>
<dbReference type="Gene3D" id="3.50.50.60">
    <property type="entry name" value="FAD/NAD(P)-binding domain"/>
    <property type="match status" value="1"/>
</dbReference>
<evidence type="ECO:0000256" key="2">
    <source>
        <dbReference type="ARBA" id="ARBA00023002"/>
    </source>
</evidence>
<evidence type="ECO:0000313" key="4">
    <source>
        <dbReference type="EMBL" id="SCX34334.1"/>
    </source>
</evidence>
<dbReference type="SUPFAM" id="SSF51905">
    <property type="entry name" value="FAD/NAD(P)-binding domain"/>
    <property type="match status" value="1"/>
</dbReference>
<proteinExistence type="predicted"/>
<dbReference type="EMBL" id="FMUB01000023">
    <property type="protein sequence ID" value="SCX34334.1"/>
    <property type="molecule type" value="Genomic_DNA"/>
</dbReference>
<protein>
    <submittedName>
        <fullName evidence="4">FAD binding domain-containing protein</fullName>
    </submittedName>
</protein>
<dbReference type="GO" id="GO:0016491">
    <property type="term" value="F:oxidoreductase activity"/>
    <property type="evidence" value="ECO:0007669"/>
    <property type="project" value="UniProtKB-KW"/>
</dbReference>
<keyword evidence="1" id="KW-0285">Flavoprotein</keyword>
<dbReference type="InterPro" id="IPR003953">
    <property type="entry name" value="FAD-dep_OxRdtase_2_FAD-bd"/>
</dbReference>
<dbReference type="RefSeq" id="WP_090364798.1">
    <property type="nucleotide sequence ID" value="NZ_FMUB01000023.1"/>
</dbReference>
<evidence type="ECO:0000313" key="5">
    <source>
        <dbReference type="Proteomes" id="UP000199707"/>
    </source>
</evidence>
<dbReference type="InterPro" id="IPR036188">
    <property type="entry name" value="FAD/NAD-bd_sf"/>
</dbReference>
<reference evidence="5" key="1">
    <citation type="submission" date="2016-10" db="EMBL/GenBank/DDBJ databases">
        <authorList>
            <person name="Varghese N."/>
            <person name="Submissions S."/>
        </authorList>
    </citation>
    <scope>NUCLEOTIDE SEQUENCE [LARGE SCALE GENOMIC DNA]</scope>
    <source>
        <strain evidence="5">UNC267MFSha1.1M11</strain>
    </source>
</reference>
<accession>A0A1G4X3A0</accession>
<evidence type="ECO:0000259" key="3">
    <source>
        <dbReference type="Pfam" id="PF00890"/>
    </source>
</evidence>